<keyword evidence="2" id="KW-1185">Reference proteome</keyword>
<accession>A0A8X6L7X3</accession>
<dbReference type="Proteomes" id="UP000887116">
    <property type="component" value="Unassembled WGS sequence"/>
</dbReference>
<organism evidence="1 2">
    <name type="scientific">Trichonephila clavata</name>
    <name type="common">Joro spider</name>
    <name type="synonym">Nephila clavata</name>
    <dbReference type="NCBI Taxonomy" id="2740835"/>
    <lineage>
        <taxon>Eukaryota</taxon>
        <taxon>Metazoa</taxon>
        <taxon>Ecdysozoa</taxon>
        <taxon>Arthropoda</taxon>
        <taxon>Chelicerata</taxon>
        <taxon>Arachnida</taxon>
        <taxon>Araneae</taxon>
        <taxon>Araneomorphae</taxon>
        <taxon>Entelegynae</taxon>
        <taxon>Araneoidea</taxon>
        <taxon>Nephilidae</taxon>
        <taxon>Trichonephila</taxon>
    </lineage>
</organism>
<protein>
    <submittedName>
        <fullName evidence="1">Uncharacterized protein</fullName>
    </submittedName>
</protein>
<evidence type="ECO:0000313" key="2">
    <source>
        <dbReference type="Proteomes" id="UP000887116"/>
    </source>
</evidence>
<reference evidence="1" key="1">
    <citation type="submission" date="2020-07" db="EMBL/GenBank/DDBJ databases">
        <title>Multicomponent nature underlies the extraordinary mechanical properties of spider dragline silk.</title>
        <authorList>
            <person name="Kono N."/>
            <person name="Nakamura H."/>
            <person name="Mori M."/>
            <person name="Yoshida Y."/>
            <person name="Ohtoshi R."/>
            <person name="Malay A.D."/>
            <person name="Moran D.A.P."/>
            <person name="Tomita M."/>
            <person name="Numata K."/>
            <person name="Arakawa K."/>
        </authorList>
    </citation>
    <scope>NUCLEOTIDE SEQUENCE</scope>
</reference>
<name>A0A8X6L7X3_TRICU</name>
<sequence length="87" mass="9994">MSDRRTLPIKNEPLNFSRPFDYHRCLFGLQYLSPHLPGNPRMKGQMGINDSSLPFCSHFADYLLISLDTPGYRPGWIFAQSLILPKP</sequence>
<proteinExistence type="predicted"/>
<dbReference type="AlphaFoldDB" id="A0A8X6L7X3"/>
<comment type="caution">
    <text evidence="1">The sequence shown here is derived from an EMBL/GenBank/DDBJ whole genome shotgun (WGS) entry which is preliminary data.</text>
</comment>
<evidence type="ECO:0000313" key="1">
    <source>
        <dbReference type="EMBL" id="GFQ98796.1"/>
    </source>
</evidence>
<dbReference type="EMBL" id="BMAO01024929">
    <property type="protein sequence ID" value="GFQ98796.1"/>
    <property type="molecule type" value="Genomic_DNA"/>
</dbReference>
<gene>
    <name evidence="1" type="ORF">TNCT_85741</name>
</gene>